<dbReference type="KEGG" id="ais:BUW96_25350"/>
<gene>
    <name evidence="2" type="primary">menH_4</name>
    <name evidence="2" type="ORF">LMG6000_02689</name>
</gene>
<proteinExistence type="predicted"/>
<dbReference type="Proteomes" id="UP000494183">
    <property type="component" value="Unassembled WGS sequence"/>
</dbReference>
<evidence type="ECO:0000313" key="2">
    <source>
        <dbReference type="EMBL" id="CAB3932580.1"/>
    </source>
</evidence>
<keyword evidence="3" id="KW-1185">Reference proteome</keyword>
<evidence type="ECO:0000313" key="3">
    <source>
        <dbReference type="Proteomes" id="UP000494183"/>
    </source>
</evidence>
<dbReference type="AlphaFoldDB" id="A0A6S7F1Y6"/>
<organism evidence="2 3">
    <name type="scientific">Achromobacter insolitus</name>
    <dbReference type="NCBI Taxonomy" id="217204"/>
    <lineage>
        <taxon>Bacteria</taxon>
        <taxon>Pseudomonadati</taxon>
        <taxon>Pseudomonadota</taxon>
        <taxon>Betaproteobacteria</taxon>
        <taxon>Burkholderiales</taxon>
        <taxon>Alcaligenaceae</taxon>
        <taxon>Achromobacter</taxon>
    </lineage>
</organism>
<dbReference type="PANTHER" id="PTHR43194">
    <property type="entry name" value="HYDROLASE ALPHA/BETA FOLD FAMILY"/>
    <property type="match status" value="1"/>
</dbReference>
<dbReference type="GO" id="GO:0070205">
    <property type="term" value="F:2-succinyl-6-hydroxy-2,4-cyclohexadiene-1-carboxylate synthase activity"/>
    <property type="evidence" value="ECO:0007669"/>
    <property type="project" value="UniProtKB-EC"/>
</dbReference>
<name>A0A6S7F1Y6_9BURK</name>
<dbReference type="RefSeq" id="WP_042795912.1">
    <property type="nucleotide sequence ID" value="NZ_CADIJK010000001.1"/>
</dbReference>
<dbReference type="Gene3D" id="3.40.50.1820">
    <property type="entry name" value="alpha/beta hydrolase"/>
    <property type="match status" value="1"/>
</dbReference>
<dbReference type="SUPFAM" id="SSF53474">
    <property type="entry name" value="alpha/beta-Hydrolases"/>
    <property type="match status" value="1"/>
</dbReference>
<dbReference type="EC" id="4.2.99.20" evidence="2"/>
<accession>A0A6S7F1Y6</accession>
<dbReference type="GeneID" id="92767193"/>
<keyword evidence="2" id="KW-0456">Lyase</keyword>
<evidence type="ECO:0000259" key="1">
    <source>
        <dbReference type="Pfam" id="PF00561"/>
    </source>
</evidence>
<dbReference type="InterPro" id="IPR050228">
    <property type="entry name" value="Carboxylesterase_BioH"/>
</dbReference>
<dbReference type="InterPro" id="IPR029058">
    <property type="entry name" value="AB_hydrolase_fold"/>
</dbReference>
<feature type="domain" description="AB hydrolase-1" evidence="1">
    <location>
        <begin position="36"/>
        <end position="271"/>
    </location>
</feature>
<dbReference type="EMBL" id="CADILH010000004">
    <property type="protein sequence ID" value="CAB3932580.1"/>
    <property type="molecule type" value="Genomic_DNA"/>
</dbReference>
<sequence>MAPASASAGRHAPASRYLRCAGRELHYTEWGAPHAPAVIMWHGLARTGRDFDDLAQALADDYRIICPDTIGRGLSQWSSDPVAEYRLDFYATLARALVDGLSLERVRWVGTSMGGATGMHAAATTLRNRISHLVVNDIGPELPQPAIDRIVAYVGAPPAFDTVTELEAWLRIAYKPYGWQSDEQWRRMAETSVRRLPDGRVTLHYDPAIVGQFSNHPDDYDRWSGYDSLNMPLLLLRGVDSDLLLPEVADAMTRRGPRAQRIDFPGCGHAPALNVAPQIDAIRHFLATPDHTAAVRHQ</sequence>
<reference evidence="2 3" key="1">
    <citation type="submission" date="2020-04" db="EMBL/GenBank/DDBJ databases">
        <authorList>
            <person name="De Canck E."/>
        </authorList>
    </citation>
    <scope>NUCLEOTIDE SEQUENCE [LARGE SCALE GENOMIC DNA]</scope>
    <source>
        <strain evidence="2 3">LMG 6000</strain>
    </source>
</reference>
<dbReference type="PANTHER" id="PTHR43194:SF2">
    <property type="entry name" value="PEROXISOMAL MEMBRANE PROTEIN LPX1"/>
    <property type="match status" value="1"/>
</dbReference>
<protein>
    <submittedName>
        <fullName evidence="2">2-succinyl-6-hydroxy-2, 4-cyclohexadiene-1-carboxylate synthase</fullName>
        <ecNumber evidence="2">4.2.99.20</ecNumber>
    </submittedName>
</protein>
<dbReference type="InterPro" id="IPR000073">
    <property type="entry name" value="AB_hydrolase_1"/>
</dbReference>
<dbReference type="Pfam" id="PF00561">
    <property type="entry name" value="Abhydrolase_1"/>
    <property type="match status" value="1"/>
</dbReference>
<dbReference type="PRINTS" id="PR00111">
    <property type="entry name" value="ABHYDROLASE"/>
</dbReference>